<proteinExistence type="predicted"/>
<keyword evidence="2" id="KW-1185">Reference proteome</keyword>
<reference evidence="1 2" key="1">
    <citation type="journal article" date="2019" name="Nat. Ecol. Evol.">
        <title>Megaphylogeny resolves global patterns of mushroom evolution.</title>
        <authorList>
            <person name="Varga T."/>
            <person name="Krizsan K."/>
            <person name="Foldi C."/>
            <person name="Dima B."/>
            <person name="Sanchez-Garcia M."/>
            <person name="Sanchez-Ramirez S."/>
            <person name="Szollosi G.J."/>
            <person name="Szarkandi J.G."/>
            <person name="Papp V."/>
            <person name="Albert L."/>
            <person name="Andreopoulos W."/>
            <person name="Angelini C."/>
            <person name="Antonin V."/>
            <person name="Barry K.W."/>
            <person name="Bougher N.L."/>
            <person name="Buchanan P."/>
            <person name="Buyck B."/>
            <person name="Bense V."/>
            <person name="Catcheside P."/>
            <person name="Chovatia M."/>
            <person name="Cooper J."/>
            <person name="Damon W."/>
            <person name="Desjardin D."/>
            <person name="Finy P."/>
            <person name="Geml J."/>
            <person name="Haridas S."/>
            <person name="Hughes K."/>
            <person name="Justo A."/>
            <person name="Karasinski D."/>
            <person name="Kautmanova I."/>
            <person name="Kiss B."/>
            <person name="Kocsube S."/>
            <person name="Kotiranta H."/>
            <person name="LaButti K.M."/>
            <person name="Lechner B.E."/>
            <person name="Liimatainen K."/>
            <person name="Lipzen A."/>
            <person name="Lukacs Z."/>
            <person name="Mihaltcheva S."/>
            <person name="Morgado L.N."/>
            <person name="Niskanen T."/>
            <person name="Noordeloos M.E."/>
            <person name="Ohm R.A."/>
            <person name="Ortiz-Santana B."/>
            <person name="Ovrebo C."/>
            <person name="Racz N."/>
            <person name="Riley R."/>
            <person name="Savchenko A."/>
            <person name="Shiryaev A."/>
            <person name="Soop K."/>
            <person name="Spirin V."/>
            <person name="Szebenyi C."/>
            <person name="Tomsovsky M."/>
            <person name="Tulloss R.E."/>
            <person name="Uehling J."/>
            <person name="Grigoriev I.V."/>
            <person name="Vagvolgyi C."/>
            <person name="Papp T."/>
            <person name="Martin F.M."/>
            <person name="Miettinen O."/>
            <person name="Hibbett D.S."/>
            <person name="Nagy L.G."/>
        </authorList>
    </citation>
    <scope>NUCLEOTIDE SEQUENCE [LARGE SCALE GENOMIC DNA]</scope>
    <source>
        <strain evidence="1 2">NL-1719</strain>
    </source>
</reference>
<organism evidence="1 2">
    <name type="scientific">Pluteus cervinus</name>
    <dbReference type="NCBI Taxonomy" id="181527"/>
    <lineage>
        <taxon>Eukaryota</taxon>
        <taxon>Fungi</taxon>
        <taxon>Dikarya</taxon>
        <taxon>Basidiomycota</taxon>
        <taxon>Agaricomycotina</taxon>
        <taxon>Agaricomycetes</taxon>
        <taxon>Agaricomycetidae</taxon>
        <taxon>Agaricales</taxon>
        <taxon>Pluteineae</taxon>
        <taxon>Pluteaceae</taxon>
        <taxon>Pluteus</taxon>
    </lineage>
</organism>
<dbReference type="Proteomes" id="UP000308600">
    <property type="component" value="Unassembled WGS sequence"/>
</dbReference>
<evidence type="ECO:0000313" key="1">
    <source>
        <dbReference type="EMBL" id="TFK58904.1"/>
    </source>
</evidence>
<accession>A0ACD3A0J5</accession>
<sequence length="299" mass="34561">MKVSLILFVLVVVVTMWVKHAIKDIEDRLWECAIDFLQGWVGRVDMSGIRHCFRLCLVDFLWTSAGIEPRTLIHTRCIHTQGLYKSVKPNHGRCRLRLRFQSVFSTISDFFLCQQRFQDLSFWQPTTFVFPTLYAQLFVTILALCFVPSSLTTIIKALRFEFSVFFPPPLTTINKTIRFESSAFCASLLLTTITNASPAYSARHPSNPTQMKAALILFVLVVVVIMWAKHAMKDIEDRLWECAIDFLSAWVGRHDLSLVRRRFRRCLVDFLWTSAIAALVVAGFFLQLTFDIIRHNRMA</sequence>
<protein>
    <submittedName>
        <fullName evidence="1">Uncharacterized protein</fullName>
    </submittedName>
</protein>
<gene>
    <name evidence="1" type="ORF">BDN72DRAFT_865587</name>
</gene>
<evidence type="ECO:0000313" key="2">
    <source>
        <dbReference type="Proteomes" id="UP000308600"/>
    </source>
</evidence>
<name>A0ACD3A0J5_9AGAR</name>
<dbReference type="EMBL" id="ML209150">
    <property type="protein sequence ID" value="TFK58904.1"/>
    <property type="molecule type" value="Genomic_DNA"/>
</dbReference>